<dbReference type="EMBL" id="MGFG01000025">
    <property type="protein sequence ID" value="OGM00746.1"/>
    <property type="molecule type" value="Genomic_DNA"/>
</dbReference>
<reference evidence="1 2" key="1">
    <citation type="journal article" date="2016" name="Nat. Commun.">
        <title>Thousands of microbial genomes shed light on interconnected biogeochemical processes in an aquifer system.</title>
        <authorList>
            <person name="Anantharaman K."/>
            <person name="Brown C.T."/>
            <person name="Hug L.A."/>
            <person name="Sharon I."/>
            <person name="Castelle C.J."/>
            <person name="Probst A.J."/>
            <person name="Thomas B.C."/>
            <person name="Singh A."/>
            <person name="Wilkins M.J."/>
            <person name="Karaoz U."/>
            <person name="Brodie E.L."/>
            <person name="Williams K.H."/>
            <person name="Hubbard S.S."/>
            <person name="Banfield J.F."/>
        </authorList>
    </citation>
    <scope>NUCLEOTIDE SEQUENCE [LARGE SCALE GENOMIC DNA]</scope>
</reference>
<dbReference type="Proteomes" id="UP000176988">
    <property type="component" value="Unassembled WGS sequence"/>
</dbReference>
<name>A0A1F7WD40_9BACT</name>
<evidence type="ECO:0000313" key="2">
    <source>
        <dbReference type="Proteomes" id="UP000176988"/>
    </source>
</evidence>
<comment type="caution">
    <text evidence="1">The sequence shown here is derived from an EMBL/GenBank/DDBJ whole genome shotgun (WGS) entry which is preliminary data.</text>
</comment>
<protein>
    <submittedName>
        <fullName evidence="1">Uncharacterized protein</fullName>
    </submittedName>
</protein>
<sequence>MLLDLFCFWVPDSRYRDFRDDNTLYYRPYFFLAVISELFYFLICHPGIVSERSESNGIRDPESDFNSIFCFWVPDSRCRDFRDDKGTFWVSTSTKATVGRPDQVRDDKGTFWVPTSTKATHLRQCFGGRSWWVSRFSARDDKG</sequence>
<organism evidence="1 2">
    <name type="scientific">Candidatus Uhrbacteria bacterium RIFOXYC2_FULL_47_19</name>
    <dbReference type="NCBI Taxonomy" id="1802424"/>
    <lineage>
        <taxon>Bacteria</taxon>
        <taxon>Candidatus Uhriibacteriota</taxon>
    </lineage>
</organism>
<gene>
    <name evidence="1" type="ORF">A2480_02725</name>
</gene>
<dbReference type="AlphaFoldDB" id="A0A1F7WD40"/>
<dbReference type="STRING" id="1802424.A2480_02725"/>
<proteinExistence type="predicted"/>
<accession>A0A1F7WD40</accession>
<evidence type="ECO:0000313" key="1">
    <source>
        <dbReference type="EMBL" id="OGM00746.1"/>
    </source>
</evidence>